<dbReference type="SUPFAM" id="SSF110849">
    <property type="entry name" value="ParB/Sulfiredoxin"/>
    <property type="match status" value="1"/>
</dbReference>
<dbReference type="InterPro" id="IPR004437">
    <property type="entry name" value="ParB/RepB/Spo0J"/>
</dbReference>
<reference evidence="5" key="2">
    <citation type="journal article" date="2021" name="PeerJ">
        <title>Extensive microbial diversity within the chicken gut microbiome revealed by metagenomics and culture.</title>
        <authorList>
            <person name="Gilroy R."/>
            <person name="Ravi A."/>
            <person name="Getino M."/>
            <person name="Pursley I."/>
            <person name="Horton D.L."/>
            <person name="Alikhan N.F."/>
            <person name="Baker D."/>
            <person name="Gharbi K."/>
            <person name="Hall N."/>
            <person name="Watson M."/>
            <person name="Adriaenssens E.M."/>
            <person name="Foster-Nyarko E."/>
            <person name="Jarju S."/>
            <person name="Secka A."/>
            <person name="Antonio M."/>
            <person name="Oren A."/>
            <person name="Chaudhuri R.R."/>
            <person name="La Ragione R."/>
            <person name="Hildebrand F."/>
            <person name="Pallen M.J."/>
        </authorList>
    </citation>
    <scope>NUCLEOTIDE SEQUENCE</scope>
    <source>
        <strain evidence="5">CHK121-14286</strain>
    </source>
</reference>
<dbReference type="InterPro" id="IPR036086">
    <property type="entry name" value="ParB/Sulfiredoxin_sf"/>
</dbReference>
<dbReference type="InterPro" id="IPR050336">
    <property type="entry name" value="Chromosome_partition/occlusion"/>
</dbReference>
<keyword evidence="3" id="KW-0238">DNA-binding</keyword>
<dbReference type="Gene3D" id="1.10.10.2830">
    <property type="match status" value="1"/>
</dbReference>
<reference evidence="5" key="1">
    <citation type="submission" date="2020-10" db="EMBL/GenBank/DDBJ databases">
        <authorList>
            <person name="Gilroy R."/>
        </authorList>
    </citation>
    <scope>NUCLEOTIDE SEQUENCE</scope>
    <source>
        <strain evidence="5">CHK121-14286</strain>
    </source>
</reference>
<evidence type="ECO:0000256" key="2">
    <source>
        <dbReference type="ARBA" id="ARBA00022829"/>
    </source>
</evidence>
<gene>
    <name evidence="5" type="ORF">IAC95_02060</name>
</gene>
<dbReference type="Gene3D" id="3.90.1530.30">
    <property type="match status" value="1"/>
</dbReference>
<evidence type="ECO:0000259" key="4">
    <source>
        <dbReference type="PROSITE" id="PS50943"/>
    </source>
</evidence>
<comment type="caution">
    <text evidence="5">The sequence shown here is derived from an EMBL/GenBank/DDBJ whole genome shotgun (WGS) entry which is preliminary data.</text>
</comment>
<dbReference type="EMBL" id="DVHL01000016">
    <property type="protein sequence ID" value="HIR65659.1"/>
    <property type="molecule type" value="Genomic_DNA"/>
</dbReference>
<dbReference type="GO" id="GO:0005694">
    <property type="term" value="C:chromosome"/>
    <property type="evidence" value="ECO:0007669"/>
    <property type="project" value="TreeGrafter"/>
</dbReference>
<dbReference type="InterPro" id="IPR001387">
    <property type="entry name" value="Cro/C1-type_HTH"/>
</dbReference>
<organism evidence="5 6">
    <name type="scientific">Candidatus Fimimonas gallinarum</name>
    <dbReference type="NCBI Taxonomy" id="2840821"/>
    <lineage>
        <taxon>Bacteria</taxon>
        <taxon>Pseudomonadati</taxon>
        <taxon>Myxococcota</taxon>
        <taxon>Myxococcia</taxon>
        <taxon>Myxococcales</taxon>
        <taxon>Cystobacterineae</taxon>
        <taxon>Myxococcaceae</taxon>
        <taxon>Myxococcaceae incertae sedis</taxon>
        <taxon>Candidatus Fimimonas</taxon>
    </lineage>
</organism>
<dbReference type="FunFam" id="1.10.10.2830:FF:000001">
    <property type="entry name" value="Chromosome partitioning protein ParB"/>
    <property type="match status" value="1"/>
</dbReference>
<dbReference type="NCBIfam" id="TIGR00180">
    <property type="entry name" value="parB_part"/>
    <property type="match status" value="1"/>
</dbReference>
<protein>
    <submittedName>
        <fullName evidence="5">ParB/RepB/Spo0J family partition protein</fullName>
    </submittedName>
</protein>
<evidence type="ECO:0000256" key="3">
    <source>
        <dbReference type="ARBA" id="ARBA00023125"/>
    </source>
</evidence>
<dbReference type="FunFam" id="3.90.1530.30:FF:000001">
    <property type="entry name" value="Chromosome partitioning protein ParB"/>
    <property type="match status" value="1"/>
</dbReference>
<dbReference type="PANTHER" id="PTHR33375">
    <property type="entry name" value="CHROMOSOME-PARTITIONING PROTEIN PARB-RELATED"/>
    <property type="match status" value="1"/>
</dbReference>
<dbReference type="InterPro" id="IPR003115">
    <property type="entry name" value="ParB_N"/>
</dbReference>
<feature type="domain" description="HTH cro/C1-type" evidence="4">
    <location>
        <begin position="148"/>
        <end position="175"/>
    </location>
</feature>
<dbReference type="Pfam" id="PF02195">
    <property type="entry name" value="ParB_N"/>
    <property type="match status" value="1"/>
</dbReference>
<dbReference type="SUPFAM" id="SSF109709">
    <property type="entry name" value="KorB DNA-binding domain-like"/>
    <property type="match status" value="1"/>
</dbReference>
<sequence>MAKTVNKGLGRGLASLMGFNDIDDISLKTGSENTSVSGKTADGVVNLALLDIDPNREQPRKNFDEEALNELAESIRTYGVIQPIVVTPVGKRFMIIAGERRFRASRIAGKTEIPAIIRNYTPQEIKEISLIENLQREDLSPIEAARAIRTLMTEFNMTQEVAADRIGKSRSAVANTLRLLTLHDDVIKLIEDGRLSAGHARTLVVVPKEYQYKLALKGCDNQMTVREMEKSVRAFLNPKPQKEKNTEECKELHELVSNMQRTFATKVSAIGNANKGRLYIDYFTADDLDRICRLVEDWMQDKFRNGEDE</sequence>
<dbReference type="PROSITE" id="PS50943">
    <property type="entry name" value="HTH_CROC1"/>
    <property type="match status" value="1"/>
</dbReference>
<dbReference type="Proteomes" id="UP000824200">
    <property type="component" value="Unassembled WGS sequence"/>
</dbReference>
<dbReference type="Pfam" id="PF17762">
    <property type="entry name" value="HTH_ParB"/>
    <property type="match status" value="1"/>
</dbReference>
<dbReference type="GO" id="GO:0007059">
    <property type="term" value="P:chromosome segregation"/>
    <property type="evidence" value="ECO:0007669"/>
    <property type="project" value="UniProtKB-KW"/>
</dbReference>
<dbReference type="SMART" id="SM00470">
    <property type="entry name" value="ParB"/>
    <property type="match status" value="1"/>
</dbReference>
<name>A0A9D1J7I2_9BACT</name>
<dbReference type="InterPro" id="IPR041468">
    <property type="entry name" value="HTH_ParB/Spo0J"/>
</dbReference>
<dbReference type="CDD" id="cd16393">
    <property type="entry name" value="SPO0J_N"/>
    <property type="match status" value="1"/>
</dbReference>
<proteinExistence type="inferred from homology"/>
<dbReference type="AlphaFoldDB" id="A0A9D1J7I2"/>
<evidence type="ECO:0000313" key="5">
    <source>
        <dbReference type="EMBL" id="HIR65659.1"/>
    </source>
</evidence>
<evidence type="ECO:0000313" key="6">
    <source>
        <dbReference type="Proteomes" id="UP000824200"/>
    </source>
</evidence>
<accession>A0A9D1J7I2</accession>
<comment type="similarity">
    <text evidence="1">Belongs to the ParB family.</text>
</comment>
<dbReference type="GO" id="GO:0003677">
    <property type="term" value="F:DNA binding"/>
    <property type="evidence" value="ECO:0007669"/>
    <property type="project" value="UniProtKB-KW"/>
</dbReference>
<keyword evidence="2" id="KW-0159">Chromosome partition</keyword>
<evidence type="ECO:0000256" key="1">
    <source>
        <dbReference type="ARBA" id="ARBA00006295"/>
    </source>
</evidence>
<dbReference type="PANTHER" id="PTHR33375:SF1">
    <property type="entry name" value="CHROMOSOME-PARTITIONING PROTEIN PARB-RELATED"/>
    <property type="match status" value="1"/>
</dbReference>